<reference evidence="1 2" key="1">
    <citation type="journal article" date="2013" name="Arch. Virol.">
        <title>Complete genome sequence of invertebrate iridovirus IIV-25 isolated from a blackfly larva.</title>
        <authorList>
            <person name="Piegu B."/>
            <person name="Guizard S."/>
            <person name="Spears T."/>
            <person name="Cruaud C."/>
            <person name="Couloux A."/>
            <person name="Bideshi D.K."/>
            <person name="Federici B.A."/>
            <person name="Bigot Y."/>
        </authorList>
    </citation>
    <scope>NUCLEOTIDE SEQUENCE [LARGE SCALE GENOMIC DNA]</scope>
</reference>
<dbReference type="EMBL" id="HF920635">
    <property type="protein sequence ID" value="CCV02027.1"/>
    <property type="molecule type" value="Genomic_DNA"/>
</dbReference>
<dbReference type="KEGG" id="vg:18501381"/>
<name>W8W1G5_9VIRU</name>
<dbReference type="OrthoDB" id="35462at10239"/>
<dbReference type="RefSeq" id="YP_009010542.1">
    <property type="nucleotide sequence ID" value="NC_023613.1"/>
</dbReference>
<gene>
    <name evidence="1" type="primary">009R</name>
    <name evidence="1" type="ORF">IIV25_009R</name>
</gene>
<organism evidence="1 2">
    <name type="scientific">Invertebrate iridovirus 25</name>
    <dbReference type="NCBI Taxonomy" id="1301280"/>
    <lineage>
        <taxon>Viruses</taxon>
        <taxon>Varidnaviria</taxon>
        <taxon>Bamfordvirae</taxon>
        <taxon>Nucleocytoviricota</taxon>
        <taxon>Megaviricetes</taxon>
        <taxon>Pimascovirales</taxon>
        <taxon>Pimascovirales incertae sedis</taxon>
        <taxon>Iridoviridae</taxon>
        <taxon>Betairidovirinae</taxon>
        <taxon>Chloriridovirus</taxon>
        <taxon>Chloriridovirus simulium2</taxon>
    </lineage>
</organism>
<sequence>MNNSSYKQDNLLFTYSLNPNFIEESEVESKLNTLYHKYERLQLLYYSMYIESFSNLDLSDKSITYINLYNNFKCVCRLLHQIKNLVVNSNQKTPMLRVNEIKLLIRYSDIKNFLDKNNLYPIIDSNY</sequence>
<evidence type="ECO:0000313" key="2">
    <source>
        <dbReference type="Proteomes" id="UP000097612"/>
    </source>
</evidence>
<keyword evidence="2" id="KW-1185">Reference proteome</keyword>
<dbReference type="Proteomes" id="UP000097612">
    <property type="component" value="Segment"/>
</dbReference>
<accession>W8W1G5</accession>
<dbReference type="GeneID" id="18501381"/>
<proteinExistence type="predicted"/>
<protein>
    <submittedName>
        <fullName evidence="1">Uncharacterized protein</fullName>
    </submittedName>
</protein>
<evidence type="ECO:0000313" key="1">
    <source>
        <dbReference type="EMBL" id="CCV02027.1"/>
    </source>
</evidence>